<name>H2Y0L3_CIOIN</name>
<evidence type="ECO:0000256" key="1">
    <source>
        <dbReference type="SAM" id="MobiDB-lite"/>
    </source>
</evidence>
<organism evidence="2 3">
    <name type="scientific">Ciona intestinalis</name>
    <name type="common">Transparent sea squirt</name>
    <name type="synonym">Ascidia intestinalis</name>
    <dbReference type="NCBI Taxonomy" id="7719"/>
    <lineage>
        <taxon>Eukaryota</taxon>
        <taxon>Metazoa</taxon>
        <taxon>Chordata</taxon>
        <taxon>Tunicata</taxon>
        <taxon>Ascidiacea</taxon>
        <taxon>Phlebobranchia</taxon>
        <taxon>Cionidae</taxon>
        <taxon>Ciona</taxon>
    </lineage>
</organism>
<dbReference type="InParanoid" id="H2Y0L3"/>
<dbReference type="GO" id="GO:0060294">
    <property type="term" value="P:cilium movement involved in cell motility"/>
    <property type="evidence" value="ECO:0007669"/>
    <property type="project" value="InterPro"/>
</dbReference>
<evidence type="ECO:0000313" key="2">
    <source>
        <dbReference type="Ensembl" id="ENSCINP00000035447.1"/>
    </source>
</evidence>
<reference evidence="2" key="4">
    <citation type="submission" date="2025-09" db="UniProtKB">
        <authorList>
            <consortium name="Ensembl"/>
        </authorList>
    </citation>
    <scope>IDENTIFICATION</scope>
</reference>
<dbReference type="GeneTree" id="ENSGT00570000079216"/>
<evidence type="ECO:0000313" key="3">
    <source>
        <dbReference type="Proteomes" id="UP000008144"/>
    </source>
</evidence>
<feature type="compositionally biased region" description="Basic and acidic residues" evidence="1">
    <location>
        <begin position="1090"/>
        <end position="1108"/>
    </location>
</feature>
<dbReference type="AlphaFoldDB" id="H2Y0L3"/>
<protein>
    <submittedName>
        <fullName evidence="2">Uncharacterized protein</fullName>
    </submittedName>
</protein>
<reference evidence="2" key="3">
    <citation type="submission" date="2025-08" db="UniProtKB">
        <authorList>
            <consortium name="Ensembl"/>
        </authorList>
    </citation>
    <scope>IDENTIFICATION</scope>
</reference>
<sequence>MLIDVARLCIEIDQVAFARNCLNAFKDCEITDSGLLVEIEFLECEMIVKQLGDKQEAYSKSSVEVRLSAIKRMEQALENAVRSGNANVVQGACATQWNLCLPLLQRNLRKHVRRPLTAVAKALEDISSLQVTLRCRVHTELAKCEEAVEQIEAAVKHVNKALELDDSGFYHERLQTMLHRLQLSTQLYRTPDRPEDVAAIIIEQARKSSESGSVRMKRSLLVKAGLALAPDAFQYVLDSENETKGMNLGVFCFLFEKHRLQSRIQLEKAPGHLKRLGDENDRERSRLWVDLVKTARQQHVWDVCRVAATFCLLYDDARWKTEPSEKEGSKDKRKSANTRKSPDTDQGSTDSNLHDADLLRMLAEVHYINGEALIHLLRCEGLKLNESPDPPVDNRQRPKGHEYKKPEQEPEWAEYTDWIHHLNKQATSAFLRAIELGIELEETWIICSGAAYLWNYSNHLLVASRYTELAPMFQQVLFGMQQIGHSTEATLLVRICEVIAKGLIRPWIPKKKTAGKSTGNTAPGTTAGLAVDPDGMDDVKRALEVCEYGLQVTNGSNQGDIISTSVRHQLLATWVQVKQMLQQQISPGFGTENEKIPEQRDMTKSLVMLEMLSLNRNDMMEFTVPEISEVCDAVDECSWNNSGVELEVWSRLAQLSRLQKNHSLVVRCSNNALALEQKAVNKKHTKENHKRTVALEMLAYASCIRGESLMDTCAANPSARRQAMHSFVDSAKFGERAGNFSLVMMACRRWWNAALPLIPSPLERELLRQPLEVLLISILRTANNAAVVDEPEVIDGEGDGSSNTKQSIGVSLGDPSDDRTLRSAMYGLQFQTFADKGEWEEGLVVMDRALHHMPRTKHRLLLFKHRVIVKAKLGKNVQMDIAKFRDESEDYVSHMWHRVALCSRETLEQLMAFQKAIEALHSDDTQWQKFEYLLELATWMYSNEFSIDDTVNIVEWAADILINMKFHVELPEQTQADRGKGKKVEREAIIGVEPNNLNVKFEDLHSTRQLDGLIRSHVMLATISGKGSKSHRTFCQLAYSFVMRLWKISLTSAGVVMKHLPKPETTAADDTRKGSGSKKAKATPAQTAPVKERIKRKEYNKSKKRDITTKPTITAHSPGPPDALPTSTSEWATYEPPDEIIKAFLFDTSDCGINKGTITCAGMTVFYLLKLSEYLRDCSLHNLSLPVLCLAAVITRGILQSDSWTQLINIQQSALLFVSIFRKLSKQNKESQHVYILQA</sequence>
<feature type="region of interest" description="Disordered" evidence="1">
    <location>
        <begin position="322"/>
        <end position="352"/>
    </location>
</feature>
<dbReference type="OMA" id="PEWITYR"/>
<proteinExistence type="predicted"/>
<feature type="region of interest" description="Disordered" evidence="1">
    <location>
        <begin position="793"/>
        <end position="813"/>
    </location>
</feature>
<reference evidence="3" key="1">
    <citation type="journal article" date="2002" name="Science">
        <title>The draft genome of Ciona intestinalis: insights into chordate and vertebrate origins.</title>
        <authorList>
            <person name="Dehal P."/>
            <person name="Satou Y."/>
            <person name="Campbell R.K."/>
            <person name="Chapman J."/>
            <person name="Degnan B."/>
            <person name="De Tomaso A."/>
            <person name="Davidson B."/>
            <person name="Di Gregorio A."/>
            <person name="Gelpke M."/>
            <person name="Goodstein D.M."/>
            <person name="Harafuji N."/>
            <person name="Hastings K.E."/>
            <person name="Ho I."/>
            <person name="Hotta K."/>
            <person name="Huang W."/>
            <person name="Kawashima T."/>
            <person name="Lemaire P."/>
            <person name="Martinez D."/>
            <person name="Meinertzhagen I.A."/>
            <person name="Necula S."/>
            <person name="Nonaka M."/>
            <person name="Putnam N."/>
            <person name="Rash S."/>
            <person name="Saiga H."/>
            <person name="Satake M."/>
            <person name="Terry A."/>
            <person name="Yamada L."/>
            <person name="Wang H.G."/>
            <person name="Awazu S."/>
            <person name="Azumi K."/>
            <person name="Boore J."/>
            <person name="Branno M."/>
            <person name="Chin-Bow S."/>
            <person name="DeSantis R."/>
            <person name="Doyle S."/>
            <person name="Francino P."/>
            <person name="Keys D.N."/>
            <person name="Haga S."/>
            <person name="Hayashi H."/>
            <person name="Hino K."/>
            <person name="Imai K.S."/>
            <person name="Inaba K."/>
            <person name="Kano S."/>
            <person name="Kobayashi K."/>
            <person name="Kobayashi M."/>
            <person name="Lee B.I."/>
            <person name="Makabe K.W."/>
            <person name="Manohar C."/>
            <person name="Matassi G."/>
            <person name="Medina M."/>
            <person name="Mochizuki Y."/>
            <person name="Mount S."/>
            <person name="Morishita T."/>
            <person name="Miura S."/>
            <person name="Nakayama A."/>
            <person name="Nishizaka S."/>
            <person name="Nomoto H."/>
            <person name="Ohta F."/>
            <person name="Oishi K."/>
            <person name="Rigoutsos I."/>
            <person name="Sano M."/>
            <person name="Sasaki A."/>
            <person name="Sasakura Y."/>
            <person name="Shoguchi E."/>
            <person name="Shin-i T."/>
            <person name="Spagnuolo A."/>
            <person name="Stainier D."/>
            <person name="Suzuki M.M."/>
            <person name="Tassy O."/>
            <person name="Takatori N."/>
            <person name="Tokuoka M."/>
            <person name="Yagi K."/>
            <person name="Yoshizaki F."/>
            <person name="Wada S."/>
            <person name="Zhang C."/>
            <person name="Hyatt P.D."/>
            <person name="Larimer F."/>
            <person name="Detter C."/>
            <person name="Doggett N."/>
            <person name="Glavina T."/>
            <person name="Hawkins T."/>
            <person name="Richardson P."/>
            <person name="Lucas S."/>
            <person name="Kohara Y."/>
            <person name="Levine M."/>
            <person name="Satoh N."/>
            <person name="Rokhsar D.S."/>
        </authorList>
    </citation>
    <scope>NUCLEOTIDE SEQUENCE [LARGE SCALE GENOMIC DNA]</scope>
</reference>
<feature type="compositionally biased region" description="Basic and acidic residues" evidence="1">
    <location>
        <begin position="392"/>
        <end position="408"/>
    </location>
</feature>
<keyword evidence="3" id="KW-1185">Reference proteome</keyword>
<feature type="compositionally biased region" description="Polar residues" evidence="1">
    <location>
        <begin position="800"/>
        <end position="809"/>
    </location>
</feature>
<dbReference type="PANTHER" id="PTHR15977:SF15">
    <property type="entry name" value="CILIA- AND FLAGELLA-ASSOCIATED PROTEIN 46"/>
    <property type="match status" value="1"/>
</dbReference>
<feature type="region of interest" description="Disordered" evidence="1">
    <location>
        <begin position="387"/>
        <end position="408"/>
    </location>
</feature>
<feature type="compositionally biased region" description="Polar residues" evidence="1">
    <location>
        <begin position="515"/>
        <end position="524"/>
    </location>
</feature>
<dbReference type="Ensembl" id="ENSCINT00000034030.1">
    <property type="protein sequence ID" value="ENSCINP00000035447.1"/>
    <property type="gene ID" value="ENSCING00000021718.1"/>
</dbReference>
<reference evidence="2" key="2">
    <citation type="journal article" date="2008" name="Genome Biol.">
        <title>Improved genome assembly and evidence-based global gene model set for the chordate Ciona intestinalis: new insight into intron and operon populations.</title>
        <authorList>
            <person name="Satou Y."/>
            <person name="Mineta K."/>
            <person name="Ogasawara M."/>
            <person name="Sasakura Y."/>
            <person name="Shoguchi E."/>
            <person name="Ueno K."/>
            <person name="Yamada L."/>
            <person name="Matsumoto J."/>
            <person name="Wasserscheid J."/>
            <person name="Dewar K."/>
            <person name="Wiley G.B."/>
            <person name="Macmil S.L."/>
            <person name="Roe B.A."/>
            <person name="Zeller R.W."/>
            <person name="Hastings K.E."/>
            <person name="Lemaire P."/>
            <person name="Lindquist E."/>
            <person name="Endo T."/>
            <person name="Hotta K."/>
            <person name="Inaba K."/>
        </authorList>
    </citation>
    <scope>NUCLEOTIDE SEQUENCE [LARGE SCALE GENOMIC DNA]</scope>
    <source>
        <strain evidence="2">wild type</strain>
    </source>
</reference>
<feature type="region of interest" description="Disordered" evidence="1">
    <location>
        <begin position="1064"/>
        <end position="1129"/>
    </location>
</feature>
<feature type="region of interest" description="Disordered" evidence="1">
    <location>
        <begin position="513"/>
        <end position="533"/>
    </location>
</feature>
<dbReference type="Proteomes" id="UP000008144">
    <property type="component" value="Chromosome 1"/>
</dbReference>
<dbReference type="HOGENOM" id="CLU_000530_0_0_1"/>
<dbReference type="PANTHER" id="PTHR15977">
    <property type="entry name" value="CILIA- AND FLAGELLA-ASSOCIATED PROTEIN 46"/>
    <property type="match status" value="1"/>
</dbReference>
<dbReference type="GO" id="GO:0035082">
    <property type="term" value="P:axoneme assembly"/>
    <property type="evidence" value="ECO:0007669"/>
    <property type="project" value="InterPro"/>
</dbReference>
<dbReference type="InterPro" id="IPR039586">
    <property type="entry name" value="CFAP46"/>
</dbReference>
<dbReference type="STRING" id="7719.ENSCINP00000035447"/>
<dbReference type="EMBL" id="EAAA01000291">
    <property type="status" value="NOT_ANNOTATED_CDS"/>
    <property type="molecule type" value="Genomic_DNA"/>
</dbReference>
<accession>H2Y0L3</accession>